<feature type="domain" description="Lipid-binding serum glycoprotein N-terminal" evidence="18">
    <location>
        <begin position="38"/>
        <end position="264"/>
    </location>
</feature>
<dbReference type="CDD" id="cd00025">
    <property type="entry name" value="BPI1"/>
    <property type="match status" value="1"/>
</dbReference>
<dbReference type="PANTHER" id="PTHR47616">
    <property type="entry name" value="CHOLESTERYL ESTER TRANSFER PROTEIN"/>
    <property type="match status" value="1"/>
</dbReference>
<evidence type="ECO:0000256" key="10">
    <source>
        <dbReference type="ARBA" id="ARBA00023055"/>
    </source>
</evidence>
<keyword evidence="11" id="KW-0443">Lipid metabolism</keyword>
<keyword evidence="12" id="KW-1207">Sterol metabolism</keyword>
<dbReference type="GO" id="GO:0034364">
    <property type="term" value="C:high-density lipoprotein particle"/>
    <property type="evidence" value="ECO:0007669"/>
    <property type="project" value="InterPro"/>
</dbReference>
<dbReference type="GO" id="GO:0120020">
    <property type="term" value="F:cholesterol transfer activity"/>
    <property type="evidence" value="ECO:0007669"/>
    <property type="project" value="InterPro"/>
</dbReference>
<evidence type="ECO:0000256" key="11">
    <source>
        <dbReference type="ARBA" id="ARBA00023098"/>
    </source>
</evidence>
<comment type="catalytic activity">
    <reaction evidence="3">
        <text>1,2,3-tri-(9Z-octadecenoyl)-glycerol(in) = 1,2,3-tri-(9Z-octadecenoyl)-glycerol(out)</text>
        <dbReference type="Rhea" id="RHEA:43352"/>
        <dbReference type="ChEBI" id="CHEBI:53753"/>
    </reaction>
</comment>
<evidence type="ECO:0000256" key="3">
    <source>
        <dbReference type="ARBA" id="ARBA00001417"/>
    </source>
</evidence>
<dbReference type="AlphaFoldDB" id="A0A669C4L2"/>
<evidence type="ECO:0000256" key="8">
    <source>
        <dbReference type="ARBA" id="ARBA00022525"/>
    </source>
</evidence>
<dbReference type="GO" id="GO:0055091">
    <property type="term" value="P:phospholipid homeostasis"/>
    <property type="evidence" value="ECO:0007669"/>
    <property type="project" value="TreeGrafter"/>
</dbReference>
<dbReference type="GO" id="GO:0070328">
    <property type="term" value="P:triglyceride homeostasis"/>
    <property type="evidence" value="ECO:0007669"/>
    <property type="project" value="TreeGrafter"/>
</dbReference>
<comment type="function">
    <text evidence="15">Involved in the transfer of neutral lipids, including cholesteryl ester and triglyceride, among lipoprotein particles. Allows the net movement of cholesteryl ester from high density lipoproteins/HDL to triglyceride-rich very low density lipoproteins/VLDL, and the equimolar transport of triglyceride from VLDL to HDL. Regulates the reverse cholesterol transport, by which excess cholesterol is removed from peripheral tissues and returned to the liver for elimination.</text>
</comment>
<dbReference type="GO" id="GO:0031210">
    <property type="term" value="F:phosphatidylcholine binding"/>
    <property type="evidence" value="ECO:0007669"/>
    <property type="project" value="TreeGrafter"/>
</dbReference>
<dbReference type="GO" id="GO:0015485">
    <property type="term" value="F:cholesterol binding"/>
    <property type="evidence" value="ECO:0007669"/>
    <property type="project" value="TreeGrafter"/>
</dbReference>
<keyword evidence="20" id="KW-1185">Reference proteome</keyword>
<reference evidence="19" key="3">
    <citation type="submission" date="2025-09" db="UniProtKB">
        <authorList>
            <consortium name="Ensembl"/>
        </authorList>
    </citation>
    <scope>IDENTIFICATION</scope>
</reference>
<dbReference type="InterPro" id="IPR001124">
    <property type="entry name" value="Lipid-bd_serum_glycop_C"/>
</dbReference>
<keyword evidence="13" id="KW-0325">Glycoprotein</keyword>
<evidence type="ECO:0000256" key="1">
    <source>
        <dbReference type="ARBA" id="ARBA00000222"/>
    </source>
</evidence>
<reference evidence="19" key="2">
    <citation type="submission" date="2025-08" db="UniProtKB">
        <authorList>
            <consortium name="Ensembl"/>
        </authorList>
    </citation>
    <scope>IDENTIFICATION</scope>
</reference>
<keyword evidence="14" id="KW-0753">Steroid metabolism</keyword>
<protein>
    <recommendedName>
        <fullName evidence="6">Cholesteryl ester transfer protein</fullName>
    </recommendedName>
</protein>
<dbReference type="GO" id="GO:0005548">
    <property type="term" value="F:phospholipid transporter activity"/>
    <property type="evidence" value="ECO:0007669"/>
    <property type="project" value="TreeGrafter"/>
</dbReference>
<keyword evidence="8" id="KW-0964">Secreted</keyword>
<evidence type="ECO:0000313" key="19">
    <source>
        <dbReference type="Ensembl" id="ENSONIP00000041780.1"/>
    </source>
</evidence>
<dbReference type="GeneTree" id="ENSGT01100000263546"/>
<evidence type="ECO:0000256" key="2">
    <source>
        <dbReference type="ARBA" id="ARBA00001140"/>
    </source>
</evidence>
<dbReference type="Ensembl" id="ENSONIT00000045256.1">
    <property type="protein sequence ID" value="ENSONIP00000041780.1"/>
    <property type="gene ID" value="ENSONIG00000010658.2"/>
</dbReference>
<reference evidence="20" key="1">
    <citation type="submission" date="2012-01" db="EMBL/GenBank/DDBJ databases">
        <title>The Genome Sequence of Oreochromis niloticus (Nile Tilapia).</title>
        <authorList>
            <consortium name="Broad Institute Genome Assembly Team"/>
            <consortium name="Broad Institute Sequencing Platform"/>
            <person name="Di Palma F."/>
            <person name="Johnson J."/>
            <person name="Lander E.S."/>
            <person name="Lindblad-Toh K."/>
        </authorList>
    </citation>
    <scope>NUCLEOTIDE SEQUENCE [LARGE SCALE GENOMIC DNA]</scope>
</reference>
<dbReference type="GO" id="GO:0042632">
    <property type="term" value="P:cholesterol homeostasis"/>
    <property type="evidence" value="ECO:0007669"/>
    <property type="project" value="TreeGrafter"/>
</dbReference>
<keyword evidence="9" id="KW-0153">Cholesterol metabolism</keyword>
<evidence type="ECO:0000256" key="6">
    <source>
        <dbReference type="ARBA" id="ARBA00022354"/>
    </source>
</evidence>
<evidence type="ECO:0000256" key="14">
    <source>
        <dbReference type="ARBA" id="ARBA00023221"/>
    </source>
</evidence>
<dbReference type="InterPro" id="IPR017943">
    <property type="entry name" value="Bactericidal_perm-incr_a/b_dom"/>
</dbReference>
<comment type="catalytic activity">
    <reaction evidence="1">
        <text>cholesteryl (9Z-octadecenoate)(in) = cholesteryl (9Z-octadecenoate)(out)</text>
        <dbReference type="Rhea" id="RHEA:43348"/>
        <dbReference type="ChEBI" id="CHEBI:46898"/>
    </reaction>
</comment>
<dbReference type="GO" id="GO:0034197">
    <property type="term" value="P:triglyceride transport"/>
    <property type="evidence" value="ECO:0007669"/>
    <property type="project" value="TreeGrafter"/>
</dbReference>
<dbReference type="SMART" id="SM00328">
    <property type="entry name" value="BPI1"/>
    <property type="match status" value="1"/>
</dbReference>
<evidence type="ECO:0000256" key="4">
    <source>
        <dbReference type="ARBA" id="ARBA00004613"/>
    </source>
</evidence>
<dbReference type="GO" id="GO:0006641">
    <property type="term" value="P:triglyceride metabolic process"/>
    <property type="evidence" value="ECO:0007669"/>
    <property type="project" value="TreeGrafter"/>
</dbReference>
<proteinExistence type="inferred from homology"/>
<dbReference type="Gene3D" id="3.15.10.10">
    <property type="entry name" value="Bactericidal permeability-increasing protein, domain 1"/>
    <property type="match status" value="1"/>
</dbReference>
<evidence type="ECO:0000256" key="15">
    <source>
        <dbReference type="ARBA" id="ARBA00045611"/>
    </source>
</evidence>
<dbReference type="GO" id="GO:0017129">
    <property type="term" value="F:triglyceride binding"/>
    <property type="evidence" value="ECO:0007669"/>
    <property type="project" value="TreeGrafter"/>
</dbReference>
<comment type="subcellular location">
    <subcellularLocation>
        <location evidence="4">Secreted</location>
    </subcellularLocation>
</comment>
<evidence type="ECO:0000256" key="13">
    <source>
        <dbReference type="ARBA" id="ARBA00023180"/>
    </source>
</evidence>
<evidence type="ECO:0000313" key="20">
    <source>
        <dbReference type="Proteomes" id="UP000005207"/>
    </source>
</evidence>
<dbReference type="Pfam" id="PF02886">
    <property type="entry name" value="LBP_BPI_CETP_C"/>
    <property type="match status" value="1"/>
</dbReference>
<dbReference type="GO" id="GO:0046470">
    <property type="term" value="P:phosphatidylcholine metabolic process"/>
    <property type="evidence" value="ECO:0007669"/>
    <property type="project" value="TreeGrafter"/>
</dbReference>
<evidence type="ECO:0000256" key="9">
    <source>
        <dbReference type="ARBA" id="ARBA00022548"/>
    </source>
</evidence>
<evidence type="ECO:0000256" key="12">
    <source>
        <dbReference type="ARBA" id="ARBA00023166"/>
    </source>
</evidence>
<dbReference type="Gene3D" id="3.15.20.10">
    <property type="entry name" value="Bactericidal permeability-increasing protein, domain 2"/>
    <property type="match status" value="2"/>
</dbReference>
<dbReference type="GO" id="GO:0034375">
    <property type="term" value="P:high-density lipoprotein particle remodeling"/>
    <property type="evidence" value="ECO:0007669"/>
    <property type="project" value="TreeGrafter"/>
</dbReference>
<evidence type="ECO:0000259" key="18">
    <source>
        <dbReference type="SMART" id="SM00328"/>
    </source>
</evidence>
<dbReference type="Pfam" id="PF01273">
    <property type="entry name" value="LBP_BPI_CETP"/>
    <property type="match status" value="1"/>
</dbReference>
<keyword evidence="7" id="KW-0813">Transport</keyword>
<dbReference type="Proteomes" id="UP000005207">
    <property type="component" value="Linkage group LG7"/>
</dbReference>
<organism evidence="19 20">
    <name type="scientific">Oreochromis niloticus</name>
    <name type="common">Nile tilapia</name>
    <name type="synonym">Tilapia nilotica</name>
    <dbReference type="NCBI Taxonomy" id="8128"/>
    <lineage>
        <taxon>Eukaryota</taxon>
        <taxon>Metazoa</taxon>
        <taxon>Chordata</taxon>
        <taxon>Craniata</taxon>
        <taxon>Vertebrata</taxon>
        <taxon>Euteleostomi</taxon>
        <taxon>Actinopterygii</taxon>
        <taxon>Neopterygii</taxon>
        <taxon>Teleostei</taxon>
        <taxon>Neoteleostei</taxon>
        <taxon>Acanthomorphata</taxon>
        <taxon>Ovalentaria</taxon>
        <taxon>Cichlomorphae</taxon>
        <taxon>Cichliformes</taxon>
        <taxon>Cichlidae</taxon>
        <taxon>African cichlids</taxon>
        <taxon>Pseudocrenilabrinae</taxon>
        <taxon>Oreochromini</taxon>
        <taxon>Oreochromis</taxon>
    </lineage>
</organism>
<dbReference type="InterPro" id="IPR017942">
    <property type="entry name" value="Lipid-bd_serum_glycop_N"/>
</dbReference>
<comment type="catalytic activity">
    <reaction evidence="2">
        <text>cholesteryl (9Z,12Z)-octadecadienoate(in) = cholesteryl (9Z,12Z)-octadecadienoate(out)</text>
        <dbReference type="Rhea" id="RHEA:43356"/>
        <dbReference type="ChEBI" id="CHEBI:41509"/>
    </reaction>
</comment>
<comment type="similarity">
    <text evidence="5">Belongs to the BPI/LBP/Plunc superfamily. BPI/LBP family.</text>
</comment>
<dbReference type="SUPFAM" id="SSF55394">
    <property type="entry name" value="Bactericidal permeability-increasing protein, BPI"/>
    <property type="match status" value="2"/>
</dbReference>
<dbReference type="GO" id="GO:0034372">
    <property type="term" value="P:very-low-density lipoprotein particle remodeling"/>
    <property type="evidence" value="ECO:0007669"/>
    <property type="project" value="TreeGrafter"/>
</dbReference>
<accession>A0A669C4L2</accession>
<dbReference type="InterPro" id="IPR017130">
    <property type="entry name" value="Cholesteryl_ester_transfer"/>
</dbReference>
<feature type="disulfide bond" evidence="16">
    <location>
        <begin position="166"/>
        <end position="207"/>
    </location>
</feature>
<dbReference type="GO" id="GO:0034374">
    <property type="term" value="P:low-density lipoprotein particle remodeling"/>
    <property type="evidence" value="ECO:0007669"/>
    <property type="project" value="TreeGrafter"/>
</dbReference>
<evidence type="ECO:0000256" key="16">
    <source>
        <dbReference type="PIRSR" id="PIRSR037185-50"/>
    </source>
</evidence>
<keyword evidence="10" id="KW-0445">Lipid transport</keyword>
<dbReference type="GO" id="GO:0043691">
    <property type="term" value="P:reverse cholesterol transport"/>
    <property type="evidence" value="ECO:0007669"/>
    <property type="project" value="InterPro"/>
</dbReference>
<evidence type="ECO:0000256" key="17">
    <source>
        <dbReference type="SAM" id="SignalP"/>
    </source>
</evidence>
<keyword evidence="16" id="KW-1015">Disulfide bond</keyword>
<evidence type="ECO:0000256" key="5">
    <source>
        <dbReference type="ARBA" id="ARBA00007292"/>
    </source>
</evidence>
<dbReference type="GO" id="GO:0008203">
    <property type="term" value="P:cholesterol metabolic process"/>
    <property type="evidence" value="ECO:0007669"/>
    <property type="project" value="UniProtKB-KW"/>
</dbReference>
<dbReference type="PIRSF" id="PIRSF037185">
    <property type="entry name" value="Cholesteryl_ester_transf"/>
    <property type="match status" value="1"/>
</dbReference>
<sequence length="421" mass="47162">MPSKVPLLLLSLLSWFGTSHCCLQDPASAYRFTGAVCRLTYPAAVVLNEKTTKVIEAAFQHARYPSMKGEKSLLFIGKVMYGLDNLEIHNLSIGQSAFELHPGEGIAMEISNVSAVFKGTIQYGYGSWLVNFGHSVDFEIDSQIDLGINPKLYCGDGKVAADTTDCYLNFHKLRLHLQGDKEPNWLKKLFTDFITLTVKLVIKGQICKEINKAANILADFIQDTAEQFLTDGDISVDIGITAAPVITANYIESYHKGLTKYNNKIAVINESVFHPSQLTEDRMIYFWISDQFLNPMLKAAHQDGRFQLNVSGEELTVNNTGEHKMHFLHEGVYYLRGGGSQPTYMALCGKVISFISTLKDAFVVCVPVLGVELTRLLDKQGLYQFDLFNPEVLPRDGFVVIQMDFGFPHHLLVEFLKRTLQ</sequence>
<keyword evidence="17" id="KW-0732">Signal</keyword>
<evidence type="ECO:0000256" key="7">
    <source>
        <dbReference type="ARBA" id="ARBA00022448"/>
    </source>
</evidence>
<name>A0A669C4L2_ORENI</name>
<gene>
    <name evidence="19" type="primary">CETP</name>
    <name evidence="19" type="synonym">cetp</name>
</gene>
<dbReference type="PANTHER" id="PTHR47616:SF1">
    <property type="entry name" value="CHOLESTERYL ESTER TRANSFER PROTEIN"/>
    <property type="match status" value="1"/>
</dbReference>
<feature type="signal peptide" evidence="17">
    <location>
        <begin position="1"/>
        <end position="21"/>
    </location>
</feature>
<feature type="chain" id="PRO_5025638519" description="Cholesteryl ester transfer protein" evidence="17">
    <location>
        <begin position="22"/>
        <end position="421"/>
    </location>
</feature>